<sequence length="174" mass="20265">MKGLKLLYRSMRKTILTFLLSIFLFIPQLTLADVNSESTPSVKVKVEKMSNIIDRFKEKITLFFKFNSDEKLDYQQQLVEQRLGELDYVIRTGQGDFIEEVSSRYAAYVGRLSESLLSSNNNVKKEQVLEMFKTHPKILAKMRDNFPANSGFWLLLQHDINTVQIYSDKIQNSK</sequence>
<dbReference type="AlphaFoldDB" id="A0A0G0U1Q0"/>
<proteinExistence type="predicted"/>
<dbReference type="InterPro" id="IPR043725">
    <property type="entry name" value="DUF5667"/>
</dbReference>
<organism evidence="2 3">
    <name type="scientific">Candidatus Daviesbacteria bacterium GW2011_GWA2_40_9</name>
    <dbReference type="NCBI Taxonomy" id="1618424"/>
    <lineage>
        <taxon>Bacteria</taxon>
        <taxon>Candidatus Daviesiibacteriota</taxon>
    </lineage>
</organism>
<comment type="caution">
    <text evidence="2">The sequence shown here is derived from an EMBL/GenBank/DDBJ whole genome shotgun (WGS) entry which is preliminary data.</text>
</comment>
<evidence type="ECO:0000259" key="1">
    <source>
        <dbReference type="Pfam" id="PF18915"/>
    </source>
</evidence>
<evidence type="ECO:0000313" key="3">
    <source>
        <dbReference type="Proteomes" id="UP000034601"/>
    </source>
</evidence>
<evidence type="ECO:0000313" key="2">
    <source>
        <dbReference type="EMBL" id="KKR83038.1"/>
    </source>
</evidence>
<dbReference type="Pfam" id="PF18915">
    <property type="entry name" value="DUF5667"/>
    <property type="match status" value="1"/>
</dbReference>
<name>A0A0G0U1Q0_9BACT</name>
<dbReference type="EMBL" id="LCAB01000008">
    <property type="protein sequence ID" value="KKR83038.1"/>
    <property type="molecule type" value="Genomic_DNA"/>
</dbReference>
<protein>
    <recommendedName>
        <fullName evidence="1">DUF5667 domain-containing protein</fullName>
    </recommendedName>
</protein>
<accession>A0A0G0U1Q0</accession>
<gene>
    <name evidence="2" type="ORF">UU29_C0008G0147</name>
</gene>
<dbReference type="Proteomes" id="UP000034601">
    <property type="component" value="Unassembled WGS sequence"/>
</dbReference>
<reference evidence="2 3" key="1">
    <citation type="journal article" date="2015" name="Nature">
        <title>rRNA introns, odd ribosomes, and small enigmatic genomes across a large radiation of phyla.</title>
        <authorList>
            <person name="Brown C.T."/>
            <person name="Hug L.A."/>
            <person name="Thomas B.C."/>
            <person name="Sharon I."/>
            <person name="Castelle C.J."/>
            <person name="Singh A."/>
            <person name="Wilkins M.J."/>
            <person name="Williams K.H."/>
            <person name="Banfield J.F."/>
        </authorList>
    </citation>
    <scope>NUCLEOTIDE SEQUENCE [LARGE SCALE GENOMIC DNA]</scope>
</reference>
<feature type="domain" description="DUF5667" evidence="1">
    <location>
        <begin position="53"/>
        <end position="133"/>
    </location>
</feature>